<keyword evidence="1" id="KW-0732">Signal</keyword>
<evidence type="ECO:0000313" key="2">
    <source>
        <dbReference type="EMBL" id="AOZ52521.1"/>
    </source>
</evidence>
<reference evidence="2 3" key="1">
    <citation type="submission" date="2016-10" db="EMBL/GenBank/DDBJ databases">
        <title>Chromobacterium muskegensis sp. nov., an insecticidal bacterium isolated from Sphagnum bogs.</title>
        <authorList>
            <person name="Sparks M.E."/>
            <person name="Blackburn M.B."/>
            <person name="Gundersen-Rindal D.E."/>
            <person name="Mitchell A."/>
            <person name="Farrar R."/>
            <person name="Kuhar D."/>
        </authorList>
    </citation>
    <scope>NUCLEOTIDE SEQUENCE [LARGE SCALE GENOMIC DNA]</scope>
    <source>
        <strain evidence="2 3">21-1</strain>
    </source>
</reference>
<name>A0A1D9LMP2_9NEIS</name>
<protein>
    <submittedName>
        <fullName evidence="2">Uncharacterized protein</fullName>
    </submittedName>
</protein>
<dbReference type="EMBL" id="CP017707">
    <property type="protein sequence ID" value="AOZ52521.1"/>
    <property type="molecule type" value="Genomic_DNA"/>
</dbReference>
<feature type="chain" id="PRO_5009443316" evidence="1">
    <location>
        <begin position="29"/>
        <end position="139"/>
    </location>
</feature>
<dbReference type="KEGG" id="cvc:BKX93_22575"/>
<sequence length="139" mass="14850">MSHILNMERLMKFLLPAAALLVSAAAMADAPSKPVITGNILRLDSACDFTESSLNIQRDNLSLSATLNKAAAARLQQATGDFLNQSMVVVINDVPVSAPVVRAVINTGKVQFALGRDAADKLLPTLLETTCYQEKPQAK</sequence>
<evidence type="ECO:0000313" key="3">
    <source>
        <dbReference type="Proteomes" id="UP000178776"/>
    </source>
</evidence>
<proteinExistence type="predicted"/>
<accession>A0A1D9LMP2</accession>
<organism evidence="2 3">
    <name type="scientific">Chromobacterium vaccinii</name>
    <dbReference type="NCBI Taxonomy" id="1108595"/>
    <lineage>
        <taxon>Bacteria</taxon>
        <taxon>Pseudomonadati</taxon>
        <taxon>Pseudomonadota</taxon>
        <taxon>Betaproteobacteria</taxon>
        <taxon>Neisseriales</taxon>
        <taxon>Chromobacteriaceae</taxon>
        <taxon>Chromobacterium</taxon>
    </lineage>
</organism>
<feature type="signal peptide" evidence="1">
    <location>
        <begin position="1"/>
        <end position="28"/>
    </location>
</feature>
<evidence type="ECO:0000256" key="1">
    <source>
        <dbReference type="SAM" id="SignalP"/>
    </source>
</evidence>
<dbReference type="AlphaFoldDB" id="A0A1D9LMP2"/>
<dbReference type="Gene3D" id="3.30.1360.200">
    <property type="match status" value="1"/>
</dbReference>
<gene>
    <name evidence="2" type="ORF">BKX93_22575</name>
</gene>
<dbReference type="Proteomes" id="UP000178776">
    <property type="component" value="Chromosome"/>
</dbReference>